<evidence type="ECO:0000313" key="3">
    <source>
        <dbReference type="Proteomes" id="UP000657372"/>
    </source>
</evidence>
<sequence>MNVKSAYLSWSRPLYFFATLGAAALDAESQNTSASFTTVGLRAANQLALGGKSATVRGALGWRHAFGDSAPLSTQAFSAGNVFTVAGVPIFKNSALVETSLDLRLSSSSTLTFAYQGQLGLDAKQHSVKANLLVKF</sequence>
<dbReference type="RefSeq" id="WP_195876037.1">
    <property type="nucleotide sequence ID" value="NZ_JADOEL010000012.1"/>
</dbReference>
<feature type="domain" description="Autotransporter" evidence="1">
    <location>
        <begin position="1"/>
        <end position="136"/>
    </location>
</feature>
<dbReference type="Proteomes" id="UP000657372">
    <property type="component" value="Unassembled WGS sequence"/>
</dbReference>
<dbReference type="InterPro" id="IPR036709">
    <property type="entry name" value="Autotransporte_beta_dom_sf"/>
</dbReference>
<accession>A0ABS0EVT0</accession>
<dbReference type="Gene3D" id="2.40.128.130">
    <property type="entry name" value="Autotransporter beta-domain"/>
    <property type="match status" value="1"/>
</dbReference>
<dbReference type="Pfam" id="PF03797">
    <property type="entry name" value="Autotransporter"/>
    <property type="match status" value="1"/>
</dbReference>
<comment type="caution">
    <text evidence="2">The sequence shown here is derived from an EMBL/GenBank/DDBJ whole genome shotgun (WGS) entry which is preliminary data.</text>
</comment>
<proteinExistence type="predicted"/>
<gene>
    <name evidence="2" type="ORF">IXC47_14185</name>
</gene>
<dbReference type="InterPro" id="IPR005546">
    <property type="entry name" value="Autotransporte_beta"/>
</dbReference>
<dbReference type="EMBL" id="JADOEL010000012">
    <property type="protein sequence ID" value="MBF8178834.1"/>
    <property type="molecule type" value="Genomic_DNA"/>
</dbReference>
<dbReference type="PROSITE" id="PS51208">
    <property type="entry name" value="AUTOTRANSPORTER"/>
    <property type="match status" value="1"/>
</dbReference>
<keyword evidence="3" id="KW-1185">Reference proteome</keyword>
<reference evidence="2 3" key="1">
    <citation type="submission" date="2020-11" db="EMBL/GenBank/DDBJ databases">
        <title>WGS of Herminiimonas contaminans strain Marseille-Q4544 isolated from planarians Schmidtea mediterranea.</title>
        <authorList>
            <person name="Kangale L."/>
        </authorList>
    </citation>
    <scope>NUCLEOTIDE SEQUENCE [LARGE SCALE GENOMIC DNA]</scope>
    <source>
        <strain evidence="2 3">Marseille-Q4544</strain>
    </source>
</reference>
<protein>
    <submittedName>
        <fullName evidence="2">Autotransporter domain-containing protein</fullName>
    </submittedName>
</protein>
<dbReference type="SUPFAM" id="SSF103515">
    <property type="entry name" value="Autotransporter"/>
    <property type="match status" value="1"/>
</dbReference>
<evidence type="ECO:0000313" key="2">
    <source>
        <dbReference type="EMBL" id="MBF8178834.1"/>
    </source>
</evidence>
<organism evidence="2 3">
    <name type="scientific">Herminiimonas contaminans</name>
    <dbReference type="NCBI Taxonomy" id="1111140"/>
    <lineage>
        <taxon>Bacteria</taxon>
        <taxon>Pseudomonadati</taxon>
        <taxon>Pseudomonadota</taxon>
        <taxon>Betaproteobacteria</taxon>
        <taxon>Burkholderiales</taxon>
        <taxon>Oxalobacteraceae</taxon>
        <taxon>Herminiimonas</taxon>
    </lineage>
</organism>
<name>A0ABS0EVT0_9BURK</name>
<evidence type="ECO:0000259" key="1">
    <source>
        <dbReference type="PROSITE" id="PS51208"/>
    </source>
</evidence>